<dbReference type="GO" id="GO:0009451">
    <property type="term" value="P:RNA modification"/>
    <property type="evidence" value="ECO:0007669"/>
    <property type="project" value="InterPro"/>
</dbReference>
<dbReference type="PANTHER" id="PTHR47926">
    <property type="entry name" value="PENTATRICOPEPTIDE REPEAT-CONTAINING PROTEIN"/>
    <property type="match status" value="1"/>
</dbReference>
<comment type="caution">
    <text evidence="3">The sequence shown here is derived from an EMBL/GenBank/DDBJ whole genome shotgun (WGS) entry which is preliminary data.</text>
</comment>
<dbReference type="NCBIfam" id="TIGR00756">
    <property type="entry name" value="PPR"/>
    <property type="match status" value="2"/>
</dbReference>
<dbReference type="OrthoDB" id="185373at2759"/>
<proteinExistence type="predicted"/>
<dbReference type="AlphaFoldDB" id="A0A834YGD8"/>
<keyword evidence="4" id="KW-1185">Reference proteome</keyword>
<dbReference type="GO" id="GO:0003723">
    <property type="term" value="F:RNA binding"/>
    <property type="evidence" value="ECO:0007669"/>
    <property type="project" value="InterPro"/>
</dbReference>
<sequence length="763" mass="83158">MFHTNVKPNDLTFSLLIKACSSFSDSLNAKQEAFQIQTHLIISAFDQFIYLGTALLDFYAKSGCISIAHQLFEDMPHRDLIAWNALICEYSRNGYDFDALKLFIEMLKEGVSPCRTTLVCVLPSCARPELLFLGRSMYGFRVKTALDLDCRVKNTLTSIVISWNTMIGMYAQNGFFNETLLVFKLMREEGIGANSVTIVNLLSAKAHLDSTHSHVIKTVDTDAYLLTSLVCMYVKDGNTESTGMLYETLPQKDLISLTAIISSYGSGSDHLTIRFYSFYGCDPSFLTHRLLHDVSEPLRTSIRGAPLEDARHLTRHYDKIRQEVETQAAEVIRRQSKSKEAGTSSESSIKLQNAEAKLSEIKSTMIALGTEATAAMLSVEAQQQRITFQRLLTMVISSQYVICCSLWVALPGSSIIVSISTSGFPWSSFPLLLPSLSSASALKEHPSLSFAFATRASESAIFFLQVEVAGDPMRIGKLCGSLGLGRSDQLHTSISNSNLGHVGGGSRKIVAGDKQGGEPSCTVSGGDPRMAGSLRTYGLGHLEESKIREAQETSEKGTSAWADFKLTLDKHQGHFVLRKEESLNHMPPCRWAVGLATGLEHPEDHGCIEDLGALDDHVLDDSARSGQNSKENSGVGEGVSFKHEAMEKTVSLDHMKAQGLIQEEESCQFFPSQEGEYAVSRECGTSATPNVATLYPKEFLGMGPFEGVHHSEGAAGNTVEARGSFGSDTPSLAQRAIAVVEFTISLLVHSNISPASSIPAHSA</sequence>
<keyword evidence="1" id="KW-0677">Repeat</keyword>
<feature type="repeat" description="PPR" evidence="2">
    <location>
        <begin position="159"/>
        <end position="193"/>
    </location>
</feature>
<organism evidence="3 4">
    <name type="scientific">Tetracentron sinense</name>
    <name type="common">Spur-leaf</name>
    <dbReference type="NCBI Taxonomy" id="13715"/>
    <lineage>
        <taxon>Eukaryota</taxon>
        <taxon>Viridiplantae</taxon>
        <taxon>Streptophyta</taxon>
        <taxon>Embryophyta</taxon>
        <taxon>Tracheophyta</taxon>
        <taxon>Spermatophyta</taxon>
        <taxon>Magnoliopsida</taxon>
        <taxon>Trochodendrales</taxon>
        <taxon>Trochodendraceae</taxon>
        <taxon>Tetracentron</taxon>
    </lineage>
</organism>
<dbReference type="InterPro" id="IPR002885">
    <property type="entry name" value="PPR_rpt"/>
</dbReference>
<gene>
    <name evidence="3" type="ORF">HHK36_028313</name>
</gene>
<evidence type="ECO:0000313" key="4">
    <source>
        <dbReference type="Proteomes" id="UP000655225"/>
    </source>
</evidence>
<dbReference type="Gene3D" id="1.25.40.10">
    <property type="entry name" value="Tetratricopeptide repeat domain"/>
    <property type="match status" value="2"/>
</dbReference>
<dbReference type="InterPro" id="IPR011990">
    <property type="entry name" value="TPR-like_helical_dom_sf"/>
</dbReference>
<dbReference type="PROSITE" id="PS51375">
    <property type="entry name" value="PPR"/>
    <property type="match status" value="2"/>
</dbReference>
<dbReference type="PANTHER" id="PTHR47926:SF347">
    <property type="entry name" value="PENTATRICOPEPTIDE REPEAT-CONTAINING PROTEIN"/>
    <property type="match status" value="1"/>
</dbReference>
<evidence type="ECO:0000256" key="2">
    <source>
        <dbReference type="PROSITE-ProRule" id="PRU00708"/>
    </source>
</evidence>
<reference evidence="3 4" key="1">
    <citation type="submission" date="2020-04" db="EMBL/GenBank/DDBJ databases">
        <title>Plant Genome Project.</title>
        <authorList>
            <person name="Zhang R.-G."/>
        </authorList>
    </citation>
    <scope>NUCLEOTIDE SEQUENCE [LARGE SCALE GENOMIC DNA]</scope>
    <source>
        <strain evidence="3">YNK0</strain>
        <tissue evidence="3">Leaf</tissue>
    </source>
</reference>
<name>A0A834YGD8_TETSI</name>
<dbReference type="Proteomes" id="UP000655225">
    <property type="component" value="Unassembled WGS sequence"/>
</dbReference>
<evidence type="ECO:0008006" key="5">
    <source>
        <dbReference type="Google" id="ProtNLM"/>
    </source>
</evidence>
<protein>
    <recommendedName>
        <fullName evidence="5">Pentatricopeptide repeat-containing protein</fullName>
    </recommendedName>
</protein>
<feature type="repeat" description="PPR" evidence="2">
    <location>
        <begin position="79"/>
        <end position="113"/>
    </location>
</feature>
<dbReference type="EMBL" id="JABCRI010000021">
    <property type="protein sequence ID" value="KAF8380819.1"/>
    <property type="molecule type" value="Genomic_DNA"/>
</dbReference>
<dbReference type="InterPro" id="IPR046960">
    <property type="entry name" value="PPR_At4g14850-like_plant"/>
</dbReference>
<dbReference type="Pfam" id="PF01535">
    <property type="entry name" value="PPR"/>
    <property type="match status" value="3"/>
</dbReference>
<evidence type="ECO:0000256" key="1">
    <source>
        <dbReference type="ARBA" id="ARBA00022737"/>
    </source>
</evidence>
<accession>A0A834YGD8</accession>
<evidence type="ECO:0000313" key="3">
    <source>
        <dbReference type="EMBL" id="KAF8380819.1"/>
    </source>
</evidence>